<keyword evidence="1" id="KW-0472">Membrane</keyword>
<dbReference type="Proteomes" id="UP000331127">
    <property type="component" value="Unassembled WGS sequence"/>
</dbReference>
<dbReference type="EMBL" id="BLAE01000016">
    <property type="protein sequence ID" value="GES09556.1"/>
    <property type="molecule type" value="Genomic_DNA"/>
</dbReference>
<keyword evidence="1" id="KW-0812">Transmembrane</keyword>
<dbReference type="Gene3D" id="3.40.50.300">
    <property type="entry name" value="P-loop containing nucleotide triphosphate hydrolases"/>
    <property type="match status" value="1"/>
</dbReference>
<evidence type="ECO:0000256" key="1">
    <source>
        <dbReference type="SAM" id="Phobius"/>
    </source>
</evidence>
<comment type="caution">
    <text evidence="3">The sequence shown here is derived from an EMBL/GenBank/DDBJ whole genome shotgun (WGS) entry which is preliminary data.</text>
</comment>
<keyword evidence="1" id="KW-1133">Transmembrane helix</keyword>
<feature type="transmembrane region" description="Helical" evidence="1">
    <location>
        <begin position="521"/>
        <end position="541"/>
    </location>
</feature>
<proteinExistence type="predicted"/>
<dbReference type="AlphaFoldDB" id="A0A5M3WLN6"/>
<dbReference type="SUPFAM" id="SSF52540">
    <property type="entry name" value="P-loop containing nucleoside triphosphate hydrolases"/>
    <property type="match status" value="1"/>
</dbReference>
<protein>
    <recommendedName>
        <fullName evidence="2">NACHT domain-containing protein</fullName>
    </recommendedName>
</protein>
<gene>
    <name evidence="3" type="ORF">Amac_031520</name>
</gene>
<evidence type="ECO:0000259" key="2">
    <source>
        <dbReference type="PROSITE" id="PS50837"/>
    </source>
</evidence>
<feature type="transmembrane region" description="Helical" evidence="1">
    <location>
        <begin position="419"/>
        <end position="440"/>
    </location>
</feature>
<dbReference type="InterPro" id="IPR027417">
    <property type="entry name" value="P-loop_NTPase"/>
</dbReference>
<evidence type="ECO:0000313" key="3">
    <source>
        <dbReference type="EMBL" id="GES09556.1"/>
    </source>
</evidence>
<feature type="transmembrane region" description="Helical" evidence="1">
    <location>
        <begin position="12"/>
        <end position="35"/>
    </location>
</feature>
<feature type="transmembrane region" description="Helical" evidence="1">
    <location>
        <begin position="486"/>
        <end position="509"/>
    </location>
</feature>
<feature type="domain" description="NACHT" evidence="2">
    <location>
        <begin position="153"/>
        <end position="247"/>
    </location>
</feature>
<name>A0A5M3WLN6_9ACTN</name>
<feature type="transmembrane region" description="Helical" evidence="1">
    <location>
        <begin position="41"/>
        <end position="62"/>
    </location>
</feature>
<dbReference type="InterPro" id="IPR007111">
    <property type="entry name" value="NACHT_NTPase"/>
</dbReference>
<reference evidence="3 4" key="1">
    <citation type="submission" date="2019-10" db="EMBL/GenBank/DDBJ databases">
        <title>Whole genome shotgun sequence of Acrocarpospora macrocephala NBRC 16266.</title>
        <authorList>
            <person name="Ichikawa N."/>
            <person name="Kimura A."/>
            <person name="Kitahashi Y."/>
            <person name="Komaki H."/>
            <person name="Oguchi A."/>
        </authorList>
    </citation>
    <scope>NUCLEOTIDE SEQUENCE [LARGE SCALE GENOMIC DNA]</scope>
    <source>
        <strain evidence="3 4">NBRC 16266</strain>
    </source>
</reference>
<evidence type="ECO:0000313" key="4">
    <source>
        <dbReference type="Proteomes" id="UP000331127"/>
    </source>
</evidence>
<accession>A0A5M3WLN6</accession>
<dbReference type="PROSITE" id="PS50837">
    <property type="entry name" value="NACHT"/>
    <property type="match status" value="1"/>
</dbReference>
<organism evidence="3 4">
    <name type="scientific">Acrocarpospora macrocephala</name>
    <dbReference type="NCBI Taxonomy" id="150177"/>
    <lineage>
        <taxon>Bacteria</taxon>
        <taxon>Bacillati</taxon>
        <taxon>Actinomycetota</taxon>
        <taxon>Actinomycetes</taxon>
        <taxon>Streptosporangiales</taxon>
        <taxon>Streptosporangiaceae</taxon>
        <taxon>Acrocarpospora</taxon>
    </lineage>
</organism>
<keyword evidence="4" id="KW-1185">Reference proteome</keyword>
<sequence length="864" mass="93485">MRQVRRANRVRWIVIAANVLTVLVAVTTNVATSVLPESWRPYLWLAWPVLIVLVLAGIRLVVVEYWASDGHGEAAPSEPPPSSRADMIAHVREIWVDGVLANNLYRRTVIELGLEKRPDMLRRPWDVLLETPSEAPRRLEVTTTVRDVAERHRGLLILGAPGAGKTTMLLGLLEELLARADADLGRPIPVVFPLAGWAASGKPLTEWLVDELSGLYGVPREVAAHWVRRDQILPLLDGLDEVALDRRLACAKAIDAFHAENRLRPLIVTSRLTDYDALGLRLSLGAALTVQPLTRVQLEDYLDWFGEPLAGLRAALDRDPTLPELLQTPFLLSVAVRTYEGLPAADVGTGESLADRRSRLLTGFVDRALTRKPGQARVAPADAVRWLAFVARALGRRLETMFFPEFVSVLWLPPRSRRLVTVVTGVLSGALIGAMAGMIVALIFGAWAGAVVGVAGGVIWSAKLGTTNHPSPPSYWGGLQIRVRGAVLAIDIWDIITVGVLGAVAGLVTGTVVSLISGGPVLAGLTTGATGGALLALPLAIEEMNLREHWPSLKEVGVGADLRSCVQLACAVAVLFGGPPTAVLTVVFGGPGLLAGALVTATTGCLCGGRALLNYSLTRVVLARAGVAPTRYVPFFEIAVARMLLNKVGDGWMFTHRLLLEYFAGLDLPGLKESYRRKSLPSIDLRPENLLADTLADVRKNRLNYNEWIDRLDYNVWIGRLDYAFSRLAYTRSEMSTDVWAPQTMKIVFEMEAKLPPARQMASGLSYRLSEVSTVINAYDLLVASHHAPLSAAAALRIGEIVTTYLSEAPAALRFAPGNSWLLKARNALRTVTTATCTADAAKASALLARLEGHDPDVDRATAL</sequence>